<feature type="signal peptide" evidence="2">
    <location>
        <begin position="1"/>
        <end position="18"/>
    </location>
</feature>
<dbReference type="PANTHER" id="PTHR24216">
    <property type="entry name" value="PAXILLIN-RELATED"/>
    <property type="match status" value="1"/>
</dbReference>
<accession>A0AAD3H3N7</accession>
<name>A0AAD3H3N7_9STRA</name>
<evidence type="ECO:0000313" key="4">
    <source>
        <dbReference type="Proteomes" id="UP001054902"/>
    </source>
</evidence>
<feature type="compositionally biased region" description="Low complexity" evidence="1">
    <location>
        <begin position="602"/>
        <end position="643"/>
    </location>
</feature>
<keyword evidence="2" id="KW-0732">Signal</keyword>
<feature type="compositionally biased region" description="Low complexity" evidence="1">
    <location>
        <begin position="306"/>
        <end position="336"/>
    </location>
</feature>
<gene>
    <name evidence="3" type="ORF">CTEN210_05617</name>
</gene>
<feature type="region of interest" description="Disordered" evidence="1">
    <location>
        <begin position="1022"/>
        <end position="1068"/>
    </location>
</feature>
<feature type="region of interest" description="Disordered" evidence="1">
    <location>
        <begin position="715"/>
        <end position="735"/>
    </location>
</feature>
<feature type="compositionally biased region" description="Polar residues" evidence="1">
    <location>
        <begin position="37"/>
        <end position="51"/>
    </location>
</feature>
<feature type="chain" id="PRO_5042008965" evidence="2">
    <location>
        <begin position="19"/>
        <end position="1167"/>
    </location>
</feature>
<feature type="compositionally biased region" description="Polar residues" evidence="1">
    <location>
        <begin position="157"/>
        <end position="177"/>
    </location>
</feature>
<evidence type="ECO:0000256" key="1">
    <source>
        <dbReference type="SAM" id="MobiDB-lite"/>
    </source>
</evidence>
<feature type="region of interest" description="Disordered" evidence="1">
    <location>
        <begin position="404"/>
        <end position="427"/>
    </location>
</feature>
<feature type="region of interest" description="Disordered" evidence="1">
    <location>
        <begin position="31"/>
        <end position="51"/>
    </location>
</feature>
<feature type="region of interest" description="Disordered" evidence="1">
    <location>
        <begin position="97"/>
        <end position="186"/>
    </location>
</feature>
<protein>
    <submittedName>
        <fullName evidence="3">Uncharacterized protein</fullName>
    </submittedName>
</protein>
<dbReference type="AlphaFoldDB" id="A0AAD3H3N7"/>
<feature type="compositionally biased region" description="Low complexity" evidence="1">
    <location>
        <begin position="284"/>
        <end position="299"/>
    </location>
</feature>
<feature type="region of interest" description="Disordered" evidence="1">
    <location>
        <begin position="806"/>
        <end position="827"/>
    </location>
</feature>
<feature type="region of interest" description="Disordered" evidence="1">
    <location>
        <begin position="280"/>
        <end position="336"/>
    </location>
</feature>
<comment type="caution">
    <text evidence="3">The sequence shown here is derived from an EMBL/GenBank/DDBJ whole genome shotgun (WGS) entry which is preliminary data.</text>
</comment>
<feature type="region of interest" description="Disordered" evidence="1">
    <location>
        <begin position="602"/>
        <end position="645"/>
    </location>
</feature>
<reference evidence="3 4" key="1">
    <citation type="journal article" date="2021" name="Sci. Rep.">
        <title>The genome of the diatom Chaetoceros tenuissimus carries an ancient integrated fragment of an extant virus.</title>
        <authorList>
            <person name="Hongo Y."/>
            <person name="Kimura K."/>
            <person name="Takaki Y."/>
            <person name="Yoshida Y."/>
            <person name="Baba S."/>
            <person name="Kobayashi G."/>
            <person name="Nagasaki K."/>
            <person name="Hano T."/>
            <person name="Tomaru Y."/>
        </authorList>
    </citation>
    <scope>NUCLEOTIDE SEQUENCE [LARGE SCALE GENOMIC DNA]</scope>
    <source>
        <strain evidence="3 4">NIES-3715</strain>
    </source>
</reference>
<organism evidence="3 4">
    <name type="scientific">Chaetoceros tenuissimus</name>
    <dbReference type="NCBI Taxonomy" id="426638"/>
    <lineage>
        <taxon>Eukaryota</taxon>
        <taxon>Sar</taxon>
        <taxon>Stramenopiles</taxon>
        <taxon>Ochrophyta</taxon>
        <taxon>Bacillariophyta</taxon>
        <taxon>Coscinodiscophyceae</taxon>
        <taxon>Chaetocerotophycidae</taxon>
        <taxon>Chaetocerotales</taxon>
        <taxon>Chaetocerotaceae</taxon>
        <taxon>Chaetoceros</taxon>
    </lineage>
</organism>
<proteinExistence type="predicted"/>
<dbReference type="EMBL" id="BLLK01000032">
    <property type="protein sequence ID" value="GFH49141.1"/>
    <property type="molecule type" value="Genomic_DNA"/>
</dbReference>
<sequence length="1167" mass="125205">MRLSFNWFILTVSAVVSGENSYDNFTDTHMEKENNMHPESSVTVRSKSTIARRQEDRALRRNKAAVNLNIQAMVAENIAVDDSKVWKGVGYGFEMKKKSRSKGKGSSSSKKSSRCEEGYSKGKGSSDYYRSGKGSQDYYGKGKGSSDYYSGKGKGSMKTSNPSSYMDTNAPSNAPTRSSAPSCSPSPSIDYIPSFSPSPSISPTSSPSIDPFDLQNCDTYKLEWLFDLSNSCIDSSLSSCQCYDARERIDKGQITCGVDMCPEDCEVCKVCLYEIECPRAPTQSPSSSPTVAGSSEPSSKPSNALSSVPSTSPSHSPTHVTTSPHPTSLPSSEPTPVFDLDNCDTYSSSWRYELITEGKCTSAELLVKDGVITCDSVCPENCAMCQFCLNTALSCREPSAAPSQSPSTSFPTSSPSLSPSNRPSSKPVTSFDIADCDSYSSAWRFELIVDGKCTSAEKLVDSGAITCESICPEGCSICSFCLNTVLQCPDRQTTSPSISPSVTSNPTVRASQSPTSLSPISSPSLSPSNRPSSKPVTSFDIADCDSYSSAWRFELIVDGKCTSTEKLVDSGAITCESICPEGCSICSFCLNTVLQCPDRQTTSPSISPSVTSNPTVRASQSPTSLSPISSPSLSPSNRPSSKPATSFDIADCDSYSSAWRFELIVEGKCTSAAKLFETGAITCESTCPKGCTMCTFCLEAVRSCKETDIPSVAPSPSPSLIGSSEPSALESFEPTSQPTFNPTITFDLQNCSSYEDRWLLEVIASGLCTDAINRNARGEIGCKSSECPENCAVCNVCLDQIQCPATSSPSTLPSTPPTSIPSKEFSDGPSATPSIFPTLSPTEVPTFKPSKVVSSLPSSKPVEEPTFNLDDCSSYSSQWRFELIVEGKCESAELLANENQITCDSVCPEGCAMCHFCLRSVLTCPNPSPTVTPSASPSIVTNPPSDPLFDLQKCDTYRIEWTQNINDSCLDIPGPNDKTCQCPDARHRIDSGEISCGSDVCPEDCEICKVCLDLVECPRVRSSSPSISPSSTPSSSPTLQPSNSLTNAPSLSPSTSIPTKSSPTAKPSNLPSDVFDLSDCSSYARTWLFDLSNTCGEDVTHHNFNDSCRAIDAEKKIENGFITCGLDRCPSSCLICEYALYDVLGCRPARTRNLRKRRQRKVEGKRI</sequence>
<evidence type="ECO:0000313" key="3">
    <source>
        <dbReference type="EMBL" id="GFH49141.1"/>
    </source>
</evidence>
<evidence type="ECO:0000256" key="2">
    <source>
        <dbReference type="SAM" id="SignalP"/>
    </source>
</evidence>
<dbReference type="Proteomes" id="UP001054902">
    <property type="component" value="Unassembled WGS sequence"/>
</dbReference>
<keyword evidence="4" id="KW-1185">Reference proteome</keyword>
<dbReference type="PANTHER" id="PTHR24216:SF65">
    <property type="entry name" value="PAXILLIN-LIKE PROTEIN 1"/>
    <property type="match status" value="1"/>
</dbReference>
<feature type="region of interest" description="Disordered" evidence="1">
    <location>
        <begin position="494"/>
        <end position="535"/>
    </location>
</feature>